<dbReference type="GeneID" id="43594164"/>
<dbReference type="EMBL" id="NPIC01000001">
    <property type="protein sequence ID" value="RDL41336.1"/>
    <property type="molecule type" value="Genomic_DNA"/>
</dbReference>
<protein>
    <submittedName>
        <fullName evidence="1">Uncharacterized protein</fullName>
    </submittedName>
</protein>
<name>A0A370U0N5_9HELO</name>
<organism evidence="1 2">
    <name type="scientific">Venustampulla echinocandica</name>
    <dbReference type="NCBI Taxonomy" id="2656787"/>
    <lineage>
        <taxon>Eukaryota</taxon>
        <taxon>Fungi</taxon>
        <taxon>Dikarya</taxon>
        <taxon>Ascomycota</taxon>
        <taxon>Pezizomycotina</taxon>
        <taxon>Leotiomycetes</taxon>
        <taxon>Helotiales</taxon>
        <taxon>Pleuroascaceae</taxon>
        <taxon>Venustampulla</taxon>
    </lineage>
</organism>
<dbReference type="OrthoDB" id="2687876at2759"/>
<accession>A0A370U0N5</accession>
<sequence length="216" mass="24029">MTATSAKGEFGLNAKTMRTLPTLLSPPGQYAESERTYRRRISLVRMLSASAAGSMPHDDPNASSLQQFDSQGQNPYRFMAMVRFPALDRRTGNLDLGVSCQACRLGPRDEGRGYHNWNALYCAAGYLEHFQKCQRRWSSGDRMISAKGPRHFAGCPVLDDGLVIVALAFCNNMFGQASAPIYYRARYQLLVEEAESNLVIEQHLYCTPEVSGPPKP</sequence>
<dbReference type="AlphaFoldDB" id="A0A370U0N5"/>
<dbReference type="RefSeq" id="XP_031873992.1">
    <property type="nucleotide sequence ID" value="XM_032009938.1"/>
</dbReference>
<evidence type="ECO:0000313" key="2">
    <source>
        <dbReference type="Proteomes" id="UP000254866"/>
    </source>
</evidence>
<dbReference type="Proteomes" id="UP000254866">
    <property type="component" value="Unassembled WGS sequence"/>
</dbReference>
<comment type="caution">
    <text evidence="1">The sequence shown here is derived from an EMBL/GenBank/DDBJ whole genome shotgun (WGS) entry which is preliminary data.</text>
</comment>
<keyword evidence="2" id="KW-1185">Reference proteome</keyword>
<reference evidence="1 2" key="1">
    <citation type="journal article" date="2018" name="IMA Fungus">
        <title>IMA Genome-F 9: Draft genome sequence of Annulohypoxylon stygium, Aspergillus mulundensis, Berkeleyomyces basicola (syn. Thielaviopsis basicola), Ceratocystis smalleyi, two Cercospora beticola strains, Coleophoma cylindrospora, Fusarium fracticaudum, Phialophora cf. hyalina, and Morchella septimelata.</title>
        <authorList>
            <person name="Wingfield B.D."/>
            <person name="Bills G.F."/>
            <person name="Dong Y."/>
            <person name="Huang W."/>
            <person name="Nel W.J."/>
            <person name="Swalarsk-Parry B.S."/>
            <person name="Vaghefi N."/>
            <person name="Wilken P.M."/>
            <person name="An Z."/>
            <person name="de Beer Z.W."/>
            <person name="De Vos L."/>
            <person name="Chen L."/>
            <person name="Duong T.A."/>
            <person name="Gao Y."/>
            <person name="Hammerbacher A."/>
            <person name="Kikkert J.R."/>
            <person name="Li Y."/>
            <person name="Li H."/>
            <person name="Li K."/>
            <person name="Li Q."/>
            <person name="Liu X."/>
            <person name="Ma X."/>
            <person name="Naidoo K."/>
            <person name="Pethybridge S.J."/>
            <person name="Sun J."/>
            <person name="Steenkamp E.T."/>
            <person name="van der Nest M.A."/>
            <person name="van Wyk S."/>
            <person name="Wingfield M.J."/>
            <person name="Xiong C."/>
            <person name="Yue Q."/>
            <person name="Zhang X."/>
        </authorList>
    </citation>
    <scope>NUCLEOTIDE SEQUENCE [LARGE SCALE GENOMIC DNA]</scope>
    <source>
        <strain evidence="1 2">BP 5553</strain>
    </source>
</reference>
<proteinExistence type="predicted"/>
<gene>
    <name evidence="1" type="ORF">BP5553_01315</name>
</gene>
<dbReference type="STRING" id="2656787.A0A370U0N5"/>
<evidence type="ECO:0000313" key="1">
    <source>
        <dbReference type="EMBL" id="RDL41336.1"/>
    </source>
</evidence>